<evidence type="ECO:0000256" key="1">
    <source>
        <dbReference type="SAM" id="MobiDB-lite"/>
    </source>
</evidence>
<gene>
    <name evidence="2" type="ORF">CLV37_11063</name>
</gene>
<dbReference type="Proteomes" id="UP000238083">
    <property type="component" value="Unassembled WGS sequence"/>
</dbReference>
<dbReference type="AlphaFoldDB" id="A0A2T0R069"/>
<organism evidence="2 3">
    <name type="scientific">Kineococcus rhizosphaerae</name>
    <dbReference type="NCBI Taxonomy" id="559628"/>
    <lineage>
        <taxon>Bacteria</taxon>
        <taxon>Bacillati</taxon>
        <taxon>Actinomycetota</taxon>
        <taxon>Actinomycetes</taxon>
        <taxon>Kineosporiales</taxon>
        <taxon>Kineosporiaceae</taxon>
        <taxon>Kineococcus</taxon>
    </lineage>
</organism>
<evidence type="ECO:0008006" key="4">
    <source>
        <dbReference type="Google" id="ProtNLM"/>
    </source>
</evidence>
<protein>
    <recommendedName>
        <fullName evidence="4">TFIIS-type domain-containing protein</fullName>
    </recommendedName>
</protein>
<reference evidence="2 3" key="1">
    <citation type="submission" date="2018-03" db="EMBL/GenBank/DDBJ databases">
        <title>Genomic Encyclopedia of Archaeal and Bacterial Type Strains, Phase II (KMG-II): from individual species to whole genera.</title>
        <authorList>
            <person name="Goeker M."/>
        </authorList>
    </citation>
    <scope>NUCLEOTIDE SEQUENCE [LARGE SCALE GENOMIC DNA]</scope>
    <source>
        <strain evidence="2 3">DSM 19711</strain>
    </source>
</reference>
<evidence type="ECO:0000313" key="2">
    <source>
        <dbReference type="EMBL" id="PRY12503.1"/>
    </source>
</evidence>
<name>A0A2T0R069_9ACTN</name>
<evidence type="ECO:0000313" key="3">
    <source>
        <dbReference type="Proteomes" id="UP000238083"/>
    </source>
</evidence>
<keyword evidence="3" id="KW-1185">Reference proteome</keyword>
<dbReference type="OrthoDB" id="4829533at2"/>
<accession>A0A2T0R069</accession>
<dbReference type="RefSeq" id="WP_106213269.1">
    <property type="nucleotide sequence ID" value="NZ_PVZF01000010.1"/>
</dbReference>
<sequence>MPAANAPRASRRPRAARTAPPLGSLTQAVHRETAFCAHCGSERVTQLSMSLTDGTPVQFVSCHVCEERSWTSPSGPISVDGVLERTRKQ</sequence>
<feature type="region of interest" description="Disordered" evidence="1">
    <location>
        <begin position="1"/>
        <end position="24"/>
    </location>
</feature>
<comment type="caution">
    <text evidence="2">The sequence shown here is derived from an EMBL/GenBank/DDBJ whole genome shotgun (WGS) entry which is preliminary data.</text>
</comment>
<proteinExistence type="predicted"/>
<dbReference type="EMBL" id="PVZF01000010">
    <property type="protein sequence ID" value="PRY12503.1"/>
    <property type="molecule type" value="Genomic_DNA"/>
</dbReference>